<accession>A0ACC1PV88</accession>
<comment type="caution">
    <text evidence="1">The sequence shown here is derived from an EMBL/GenBank/DDBJ whole genome shotgun (WGS) entry which is preliminary data.</text>
</comment>
<reference evidence="1" key="1">
    <citation type="submission" date="2022-08" db="EMBL/GenBank/DDBJ databases">
        <title>Genome Sequence of Pycnoporus sanguineus.</title>
        <authorList>
            <person name="Buettner E."/>
        </authorList>
    </citation>
    <scope>NUCLEOTIDE SEQUENCE</scope>
    <source>
        <strain evidence="1">CG-C14</strain>
    </source>
</reference>
<evidence type="ECO:0000313" key="2">
    <source>
        <dbReference type="Proteomes" id="UP001144978"/>
    </source>
</evidence>
<proteinExistence type="predicted"/>
<organism evidence="1 2">
    <name type="scientific">Trametes sanguinea</name>
    <dbReference type="NCBI Taxonomy" id="158606"/>
    <lineage>
        <taxon>Eukaryota</taxon>
        <taxon>Fungi</taxon>
        <taxon>Dikarya</taxon>
        <taxon>Basidiomycota</taxon>
        <taxon>Agaricomycotina</taxon>
        <taxon>Agaricomycetes</taxon>
        <taxon>Polyporales</taxon>
        <taxon>Polyporaceae</taxon>
        <taxon>Trametes</taxon>
    </lineage>
</organism>
<dbReference type="EMBL" id="JANSHE010001562">
    <property type="protein sequence ID" value="KAJ3002083.1"/>
    <property type="molecule type" value="Genomic_DNA"/>
</dbReference>
<gene>
    <name evidence="1" type="ORF">NUW54_g6041</name>
</gene>
<dbReference type="Proteomes" id="UP001144978">
    <property type="component" value="Unassembled WGS sequence"/>
</dbReference>
<sequence length="210" mass="22804">MNCYEPFIGHDVFTLRTGQVRNVSRSPGESPGAAWYLPNKGYSPGAADLWALYPSYLIWALSGHSLDLPAARSRSHISAFSPPGWCNPRRDFSATPQRIGPRKGALERGRLGLSGAPRRVGNGTLLIILQQVQVKGHIGDRKRPIAAAISVAWPCGLYAHVDVVQVFRTSPWRRHLAHETQSYAGSSSGGGSPSLCTSYVGHFGSEFVHD</sequence>
<evidence type="ECO:0000313" key="1">
    <source>
        <dbReference type="EMBL" id="KAJ3002083.1"/>
    </source>
</evidence>
<protein>
    <submittedName>
        <fullName evidence="1">Uncharacterized protein</fullName>
    </submittedName>
</protein>
<name>A0ACC1PV88_9APHY</name>
<keyword evidence="2" id="KW-1185">Reference proteome</keyword>